<dbReference type="WBParaSite" id="RSKR_0000130150.1">
    <property type="protein sequence ID" value="RSKR_0000130150.1"/>
    <property type="gene ID" value="RSKR_0000130150"/>
</dbReference>
<evidence type="ECO:0000313" key="2">
    <source>
        <dbReference type="WBParaSite" id="RSKR_0000130150.1"/>
    </source>
</evidence>
<name>A0AC35TK15_9BILA</name>
<accession>A0AC35TK15</accession>
<sequence>MNQTDDILHHLSNVPDFGPPLIGDVEDDCFYFGTDFLEMKIYSVGLIGCFIAMVSLLFNVFLSLVFLKKGLENLYYFKILAFLDILLSLNYIALMVVPVLVDYFLILSLYFIFLKYVRLLLMESNCVMMLSCLLIVMATIERCLISIPSLCQRPITNFMKLKRPLISFMCFVVAISYKCITYYEIDLIEKTNCTDWQKYELQASQMSMNPYYAFWFKFLTRNIVDRILPFVILIIMNFLIIRRLKRDQNKAAQTIVHSTNTSWSRASHKKTIKDATIALVWMVTLYIISQSLQIVVTVWETVNKSYLEQNEALYSHLNDLISMFTLLSSTLRLPVYLTCNKPLRIASINTIKSFFPKFFRKIQKEPKYRSHVVVSHMPIQMNDSKSYDSVDLIKAKETAVIEFQESTPSESGVPLMVRKMSKNSIFRHADSDNESSQLFL</sequence>
<organism evidence="1 2">
    <name type="scientific">Rhabditophanes sp. KR3021</name>
    <dbReference type="NCBI Taxonomy" id="114890"/>
    <lineage>
        <taxon>Eukaryota</taxon>
        <taxon>Metazoa</taxon>
        <taxon>Ecdysozoa</taxon>
        <taxon>Nematoda</taxon>
        <taxon>Chromadorea</taxon>
        <taxon>Rhabditida</taxon>
        <taxon>Tylenchina</taxon>
        <taxon>Panagrolaimomorpha</taxon>
        <taxon>Strongyloidoidea</taxon>
        <taxon>Alloionematidae</taxon>
        <taxon>Rhabditophanes</taxon>
    </lineage>
</organism>
<evidence type="ECO:0000313" key="1">
    <source>
        <dbReference type="Proteomes" id="UP000095286"/>
    </source>
</evidence>
<proteinExistence type="predicted"/>
<protein>
    <submittedName>
        <fullName evidence="2">G_PROTEIN_RECEP_F1_2 domain-containing protein</fullName>
    </submittedName>
</protein>
<reference evidence="2" key="1">
    <citation type="submission" date="2016-11" db="UniProtKB">
        <authorList>
            <consortium name="WormBaseParasite"/>
        </authorList>
    </citation>
    <scope>IDENTIFICATION</scope>
    <source>
        <strain evidence="2">KR3021</strain>
    </source>
</reference>
<dbReference type="Proteomes" id="UP000095286">
    <property type="component" value="Unplaced"/>
</dbReference>